<dbReference type="Pfam" id="PF00639">
    <property type="entry name" value="Rotamase"/>
    <property type="match status" value="1"/>
</dbReference>
<comment type="catalytic activity">
    <reaction evidence="1">
        <text>[protein]-peptidylproline (omega=180) = [protein]-peptidylproline (omega=0)</text>
        <dbReference type="Rhea" id="RHEA:16237"/>
        <dbReference type="Rhea" id="RHEA-COMP:10747"/>
        <dbReference type="Rhea" id="RHEA-COMP:10748"/>
        <dbReference type="ChEBI" id="CHEBI:83833"/>
        <dbReference type="ChEBI" id="CHEBI:83834"/>
        <dbReference type="EC" id="5.2.1.8"/>
    </reaction>
</comment>
<dbReference type="InterPro" id="IPR027304">
    <property type="entry name" value="Trigger_fact/SurA_dom_sf"/>
</dbReference>
<evidence type="ECO:0000256" key="4">
    <source>
        <dbReference type="ARBA" id="ARBA00023110"/>
    </source>
</evidence>
<name>A0A8J7DHF7_DESMC</name>
<evidence type="ECO:0000256" key="6">
    <source>
        <dbReference type="PROSITE-ProRule" id="PRU00278"/>
    </source>
</evidence>
<keyword evidence="3" id="KW-0732">Signal</keyword>
<evidence type="ECO:0000313" key="9">
    <source>
        <dbReference type="Proteomes" id="UP000622533"/>
    </source>
</evidence>
<dbReference type="EC" id="5.2.1.8" evidence="2"/>
<accession>A0A8J7DHF7</accession>
<dbReference type="SUPFAM" id="SSF54534">
    <property type="entry name" value="FKBP-like"/>
    <property type="match status" value="1"/>
</dbReference>
<proteinExistence type="predicted"/>
<dbReference type="InterPro" id="IPR050245">
    <property type="entry name" value="PrsA_foldase"/>
</dbReference>
<dbReference type="EMBL" id="JADEXS010000274">
    <property type="protein sequence ID" value="MBE9024479.1"/>
    <property type="molecule type" value="Genomic_DNA"/>
</dbReference>
<organism evidence="8 9">
    <name type="scientific">Desmonostoc muscorum LEGE 12446</name>
    <dbReference type="NCBI Taxonomy" id="1828758"/>
    <lineage>
        <taxon>Bacteria</taxon>
        <taxon>Bacillati</taxon>
        <taxon>Cyanobacteriota</taxon>
        <taxon>Cyanophyceae</taxon>
        <taxon>Nostocales</taxon>
        <taxon>Nostocaceae</taxon>
        <taxon>Desmonostoc</taxon>
    </lineage>
</organism>
<evidence type="ECO:0000256" key="5">
    <source>
        <dbReference type="ARBA" id="ARBA00023235"/>
    </source>
</evidence>
<comment type="caution">
    <text evidence="8">The sequence shown here is derived from an EMBL/GenBank/DDBJ whole genome shotgun (WGS) entry which is preliminary data.</text>
</comment>
<evidence type="ECO:0000256" key="2">
    <source>
        <dbReference type="ARBA" id="ARBA00013194"/>
    </source>
</evidence>
<keyword evidence="4 6" id="KW-0697">Rotamase</keyword>
<dbReference type="Gene3D" id="3.10.50.40">
    <property type="match status" value="1"/>
</dbReference>
<dbReference type="RefSeq" id="WP_193918915.1">
    <property type="nucleotide sequence ID" value="NZ_JADEXS020000002.1"/>
</dbReference>
<sequence>MKITSEDILKQVKFSSKFPEILTGIITRKIVLDTAEELGIQVEIEELQKAADSFRLANKLENANETYQWLEKHQLSIDEFEEMLHYGIVSSKLTSHLFADKVEPYFYEHQLDYMAVVMYEVILDDEDLAMELFYAIKEREISFYEVAHQYIQDTDLRQKLGYQGVLYRQDLKPEISAAVFAATPPQVLTPIETARGFHLIWVEEIIQPSLDSKLANQIGGNLFNEWLKQQKESTIPNTTQLFNSPQG</sequence>
<dbReference type="AlphaFoldDB" id="A0A8J7DHF7"/>
<dbReference type="Gene3D" id="1.10.4030.10">
    <property type="entry name" value="Porin chaperone SurA, peptide-binding domain"/>
    <property type="match status" value="1"/>
</dbReference>
<evidence type="ECO:0000256" key="3">
    <source>
        <dbReference type="ARBA" id="ARBA00022729"/>
    </source>
</evidence>
<dbReference type="PROSITE" id="PS50198">
    <property type="entry name" value="PPIC_PPIASE_2"/>
    <property type="match status" value="1"/>
</dbReference>
<gene>
    <name evidence="8" type="ORF">IQ276_19235</name>
</gene>
<dbReference type="GO" id="GO:0003755">
    <property type="term" value="F:peptidyl-prolyl cis-trans isomerase activity"/>
    <property type="evidence" value="ECO:0007669"/>
    <property type="project" value="UniProtKB-KW"/>
</dbReference>
<dbReference type="InterPro" id="IPR046357">
    <property type="entry name" value="PPIase_dom_sf"/>
</dbReference>
<protein>
    <recommendedName>
        <fullName evidence="2">peptidylprolyl isomerase</fullName>
        <ecNumber evidence="2">5.2.1.8</ecNumber>
    </recommendedName>
</protein>
<dbReference type="PANTHER" id="PTHR47245">
    <property type="entry name" value="PEPTIDYLPROLYL ISOMERASE"/>
    <property type="match status" value="1"/>
</dbReference>
<evidence type="ECO:0000256" key="1">
    <source>
        <dbReference type="ARBA" id="ARBA00000971"/>
    </source>
</evidence>
<reference evidence="8" key="1">
    <citation type="submission" date="2020-10" db="EMBL/GenBank/DDBJ databases">
        <authorList>
            <person name="Castelo-Branco R."/>
            <person name="Eusebio N."/>
            <person name="Adriana R."/>
            <person name="Vieira A."/>
            <person name="Brugerolle De Fraissinette N."/>
            <person name="Rezende De Castro R."/>
            <person name="Schneider M.P."/>
            <person name="Vasconcelos V."/>
            <person name="Leao P.N."/>
        </authorList>
    </citation>
    <scope>NUCLEOTIDE SEQUENCE</scope>
    <source>
        <strain evidence="8">LEGE 12446</strain>
    </source>
</reference>
<dbReference type="SUPFAM" id="SSF109998">
    <property type="entry name" value="Triger factor/SurA peptide-binding domain-like"/>
    <property type="match status" value="1"/>
</dbReference>
<keyword evidence="5 6" id="KW-0413">Isomerase</keyword>
<dbReference type="Proteomes" id="UP000622533">
    <property type="component" value="Unassembled WGS sequence"/>
</dbReference>
<evidence type="ECO:0000259" key="7">
    <source>
        <dbReference type="PROSITE" id="PS50198"/>
    </source>
</evidence>
<dbReference type="PANTHER" id="PTHR47245:SF1">
    <property type="entry name" value="FOLDASE PROTEIN PRSA"/>
    <property type="match status" value="1"/>
</dbReference>
<evidence type="ECO:0000313" key="8">
    <source>
        <dbReference type="EMBL" id="MBE9024479.1"/>
    </source>
</evidence>
<keyword evidence="9" id="KW-1185">Reference proteome</keyword>
<dbReference type="InterPro" id="IPR000297">
    <property type="entry name" value="PPIase_PpiC"/>
</dbReference>
<feature type="domain" description="PpiC" evidence="7">
    <location>
        <begin position="121"/>
        <end position="204"/>
    </location>
</feature>